<dbReference type="InterPro" id="IPR024747">
    <property type="entry name" value="Pyridox_Oxase-rel"/>
</dbReference>
<dbReference type="Gene3D" id="2.30.110.10">
    <property type="entry name" value="Electron Transport, Fmn-binding Protein, Chain A"/>
    <property type="match status" value="1"/>
</dbReference>
<organism evidence="1 2">
    <name type="scientific">Mycetocola zhujimingii</name>
    <dbReference type="NCBI Taxonomy" id="2079792"/>
    <lineage>
        <taxon>Bacteria</taxon>
        <taxon>Bacillati</taxon>
        <taxon>Actinomycetota</taxon>
        <taxon>Actinomycetes</taxon>
        <taxon>Micrococcales</taxon>
        <taxon>Microbacteriaceae</taxon>
        <taxon>Mycetocola</taxon>
    </lineage>
</organism>
<dbReference type="Proteomes" id="UP000244962">
    <property type="component" value="Unassembled WGS sequence"/>
</dbReference>
<evidence type="ECO:0000313" key="1">
    <source>
        <dbReference type="EMBL" id="PWC06003.1"/>
    </source>
</evidence>
<protein>
    <recommendedName>
        <fullName evidence="3">Pyridoxamine 5'-phosphate oxidase family protein</fullName>
    </recommendedName>
</protein>
<proteinExistence type="predicted"/>
<name>A0A2U1TB46_9MICO</name>
<reference evidence="2" key="1">
    <citation type="submission" date="2018-04" db="EMBL/GenBank/DDBJ databases">
        <authorList>
            <person name="Liu S."/>
            <person name="Wang Z."/>
            <person name="Li J."/>
        </authorList>
    </citation>
    <scope>NUCLEOTIDE SEQUENCE [LARGE SCALE GENOMIC DNA]</scope>
    <source>
        <strain evidence="2">622</strain>
    </source>
</reference>
<sequence length="158" mass="17180">MGHNDAHAEFTKGVTMPTTELTEEHSMQLVADALVGRIVTAVGSVASIHPVSHTVVDGSIYFRTIPGDKLAALTVNAAVLFEADEIGEGSAWSVIVHGRARRLDDEPDELARISPQLRDPFIRGRRDAVVEVIPESISGRRFEPAEEDDDEVVIEPTD</sequence>
<keyword evidence="2" id="KW-1185">Reference proteome</keyword>
<dbReference type="AlphaFoldDB" id="A0A2U1TB46"/>
<dbReference type="Pfam" id="PF12900">
    <property type="entry name" value="Pyridox_ox_2"/>
    <property type="match status" value="1"/>
</dbReference>
<dbReference type="SUPFAM" id="SSF50475">
    <property type="entry name" value="FMN-binding split barrel"/>
    <property type="match status" value="1"/>
</dbReference>
<evidence type="ECO:0008006" key="3">
    <source>
        <dbReference type="Google" id="ProtNLM"/>
    </source>
</evidence>
<comment type="caution">
    <text evidence="1">The sequence shown here is derived from an EMBL/GenBank/DDBJ whole genome shotgun (WGS) entry which is preliminary data.</text>
</comment>
<dbReference type="InterPro" id="IPR012349">
    <property type="entry name" value="Split_barrel_FMN-bd"/>
</dbReference>
<evidence type="ECO:0000313" key="2">
    <source>
        <dbReference type="Proteomes" id="UP000244962"/>
    </source>
</evidence>
<gene>
    <name evidence="1" type="ORF">DF223_13260</name>
</gene>
<accession>A0A2U1TB46</accession>
<dbReference type="EMBL" id="QEFB01000017">
    <property type="protein sequence ID" value="PWC06003.1"/>
    <property type="molecule type" value="Genomic_DNA"/>
</dbReference>